<dbReference type="AlphaFoldDB" id="A0AAN7UCP2"/>
<accession>A0AAN7UCP2</accession>
<protein>
    <submittedName>
        <fullName evidence="1">Uncharacterized protein</fullName>
    </submittedName>
</protein>
<sequence length="67" mass="7203">MGISRLRVELNDFPGLRTPLPVEIEAPEYAGTGDKHLVVDDVLAQACPATPAESVHADSLAHVRISR</sequence>
<dbReference type="EMBL" id="JAWHQM010000001">
    <property type="protein sequence ID" value="KAK5624626.1"/>
    <property type="molecule type" value="Genomic_DNA"/>
</dbReference>
<organism evidence="1 2">
    <name type="scientific">Xylaria bambusicola</name>
    <dbReference type="NCBI Taxonomy" id="326684"/>
    <lineage>
        <taxon>Eukaryota</taxon>
        <taxon>Fungi</taxon>
        <taxon>Dikarya</taxon>
        <taxon>Ascomycota</taxon>
        <taxon>Pezizomycotina</taxon>
        <taxon>Sordariomycetes</taxon>
        <taxon>Xylariomycetidae</taxon>
        <taxon>Xylariales</taxon>
        <taxon>Xylariaceae</taxon>
        <taxon>Xylaria</taxon>
    </lineage>
</organism>
<gene>
    <name evidence="1" type="ORF">RRF57_000341</name>
</gene>
<proteinExistence type="predicted"/>
<evidence type="ECO:0000313" key="1">
    <source>
        <dbReference type="EMBL" id="KAK5624626.1"/>
    </source>
</evidence>
<name>A0AAN7UCP2_9PEZI</name>
<evidence type="ECO:0000313" key="2">
    <source>
        <dbReference type="Proteomes" id="UP001305414"/>
    </source>
</evidence>
<comment type="caution">
    <text evidence="1">The sequence shown here is derived from an EMBL/GenBank/DDBJ whole genome shotgun (WGS) entry which is preliminary data.</text>
</comment>
<reference evidence="1 2" key="1">
    <citation type="submission" date="2023-10" db="EMBL/GenBank/DDBJ databases">
        <title>Draft genome sequence of Xylaria bambusicola isolate GMP-LS, the root and basal stem rot pathogen of sugarcane in Indonesia.</title>
        <authorList>
            <person name="Selvaraj P."/>
            <person name="Muralishankar V."/>
            <person name="Muruganantham S."/>
            <person name="Sp S."/>
            <person name="Haryani S."/>
            <person name="Lau K.J.X."/>
            <person name="Naqvi N.I."/>
        </authorList>
    </citation>
    <scope>NUCLEOTIDE SEQUENCE [LARGE SCALE GENOMIC DNA]</scope>
    <source>
        <strain evidence="1">GMP-LS</strain>
    </source>
</reference>
<dbReference type="Proteomes" id="UP001305414">
    <property type="component" value="Unassembled WGS sequence"/>
</dbReference>
<keyword evidence="2" id="KW-1185">Reference proteome</keyword>